<organism evidence="1 2">
    <name type="scientific">Ditylenchus destructor</name>
    <dbReference type="NCBI Taxonomy" id="166010"/>
    <lineage>
        <taxon>Eukaryota</taxon>
        <taxon>Metazoa</taxon>
        <taxon>Ecdysozoa</taxon>
        <taxon>Nematoda</taxon>
        <taxon>Chromadorea</taxon>
        <taxon>Rhabditida</taxon>
        <taxon>Tylenchina</taxon>
        <taxon>Tylenchomorpha</taxon>
        <taxon>Sphaerularioidea</taxon>
        <taxon>Anguinidae</taxon>
        <taxon>Anguininae</taxon>
        <taxon>Ditylenchus</taxon>
    </lineage>
</organism>
<accession>A0AAD4R8Q8</accession>
<dbReference type="AlphaFoldDB" id="A0AAD4R8Q8"/>
<dbReference type="EMBL" id="JAKKPZ010000009">
    <property type="protein sequence ID" value="KAI1717435.1"/>
    <property type="molecule type" value="Genomic_DNA"/>
</dbReference>
<gene>
    <name evidence="1" type="ORF">DdX_07183</name>
</gene>
<evidence type="ECO:0000313" key="1">
    <source>
        <dbReference type="EMBL" id="KAI1717435.1"/>
    </source>
</evidence>
<reference evidence="1" key="1">
    <citation type="submission" date="2022-01" db="EMBL/GenBank/DDBJ databases">
        <title>Genome Sequence Resource for Two Populations of Ditylenchus destructor, the Migratory Endoparasitic Phytonematode.</title>
        <authorList>
            <person name="Zhang H."/>
            <person name="Lin R."/>
            <person name="Xie B."/>
        </authorList>
    </citation>
    <scope>NUCLEOTIDE SEQUENCE</scope>
    <source>
        <strain evidence="1">BazhouSP</strain>
    </source>
</reference>
<protein>
    <submittedName>
        <fullName evidence="1">Uncharacterized protein</fullName>
    </submittedName>
</protein>
<evidence type="ECO:0000313" key="2">
    <source>
        <dbReference type="Proteomes" id="UP001201812"/>
    </source>
</evidence>
<keyword evidence="2" id="KW-1185">Reference proteome</keyword>
<name>A0AAD4R8Q8_9BILA</name>
<dbReference type="Proteomes" id="UP001201812">
    <property type="component" value="Unassembled WGS sequence"/>
</dbReference>
<comment type="caution">
    <text evidence="1">The sequence shown here is derived from an EMBL/GenBank/DDBJ whole genome shotgun (WGS) entry which is preliminary data.</text>
</comment>
<sequence>MTEADFNKQGEDAKGSKITRNIALSVVKGKRPQQLKKSEEAIGEARKGCERLKEIARVEKGLMDGLTRGKSVGIFKGNA</sequence>
<proteinExistence type="predicted"/>